<gene>
    <name evidence="1" type="ORF">UL81_02390</name>
</gene>
<dbReference type="STRING" id="161896.UL81_02390"/>
<dbReference type="EMBL" id="CP011311">
    <property type="protein sequence ID" value="AKE38459.1"/>
    <property type="molecule type" value="Genomic_DNA"/>
</dbReference>
<reference evidence="1 2" key="1">
    <citation type="journal article" date="2015" name="Genome Announc.">
        <title>Complete Genome Sequence of Corynebacterium camporealensis DSM 44610, Isolated from the Milk of a Manchega Sheep with Subclinical Mastitis.</title>
        <authorList>
            <person name="Ruckert C."/>
            <person name="Albersmeier A."/>
            <person name="Winkler A."/>
            <person name="Tauch A."/>
        </authorList>
    </citation>
    <scope>NUCLEOTIDE SEQUENCE [LARGE SCALE GENOMIC DNA]</scope>
    <source>
        <strain evidence="1 2">DSM 44610</strain>
    </source>
</reference>
<dbReference type="RefSeq" id="WP_035106684.1">
    <property type="nucleotide sequence ID" value="NZ_CP011311.1"/>
</dbReference>
<accession>A0A0F6TAB8</accession>
<organism evidence="1 2">
    <name type="scientific">Corynebacterium camporealensis</name>
    <dbReference type="NCBI Taxonomy" id="161896"/>
    <lineage>
        <taxon>Bacteria</taxon>
        <taxon>Bacillati</taxon>
        <taxon>Actinomycetota</taxon>
        <taxon>Actinomycetes</taxon>
        <taxon>Mycobacteriales</taxon>
        <taxon>Corynebacteriaceae</taxon>
        <taxon>Corynebacterium</taxon>
    </lineage>
</organism>
<evidence type="ECO:0000313" key="1">
    <source>
        <dbReference type="EMBL" id="AKE38459.1"/>
    </source>
</evidence>
<dbReference type="AlphaFoldDB" id="A0A0F6TAB8"/>
<proteinExistence type="predicted"/>
<dbReference type="PATRIC" id="fig|161896.4.peg.469"/>
<name>A0A0F6TAB8_9CORY</name>
<dbReference type="KEGG" id="ccj:UL81_02390"/>
<keyword evidence="2" id="KW-1185">Reference proteome</keyword>
<dbReference type="OrthoDB" id="3350465at2"/>
<protein>
    <submittedName>
        <fullName evidence="1">Uncharacterized protein</fullName>
    </submittedName>
</protein>
<dbReference type="Proteomes" id="UP000033566">
    <property type="component" value="Chromosome"/>
</dbReference>
<evidence type="ECO:0000313" key="2">
    <source>
        <dbReference type="Proteomes" id="UP000033566"/>
    </source>
</evidence>
<dbReference type="HOGENOM" id="CLU_653495_0_0_11"/>
<sequence>MNARAIVPVQISLTEGDFYTLWAPKWRQNGTEWQAFLGDDESVLAFETPAQLLCFIESGTKHDLLDHPDWDKWNARDAHRVEPKDRDVYDLIGLPEALTGRPSHENVSTVARNFEIAESLAAVTGAEHTTIFFASHSILGNTARGADHYTGDQGMSEWSGVGRVVVQNWAKVIEELDKHVRVVAADEFDSEKVKDAEGRIATAAAAAAEARERAAEERKARDEAAEERKARDEAADPYDKSVWAAAGIDPIKITIDMKSVYTLRTYIDGSPVFLGKWGEMFTFPTGKHLVRWIRDNDDHDLARLSTWEEIVTAANAGELEVTVHPDNLYSFNGLVRDIEKGPEHVDSDQMNRCYEVCADAADWAGDDSINSYMLSKPRFQDYLGYMLGSTEHAGYVPSKPYNEHAESWKGLEEMLVKRFSKF</sequence>